<dbReference type="GO" id="GO:0043138">
    <property type="term" value="F:3'-5' DNA helicase activity"/>
    <property type="evidence" value="ECO:0007669"/>
    <property type="project" value="UniProtKB-EC"/>
</dbReference>
<dbReference type="InterPro" id="IPR027417">
    <property type="entry name" value="P-loop_NTPase"/>
</dbReference>
<dbReference type="Pfam" id="PF13538">
    <property type="entry name" value="UvrD_C_2"/>
    <property type="match status" value="1"/>
</dbReference>
<sequence length="786" mass="89489">MMKAGFVSLMSEVPLMAKRDKEWKEEQERINFVMKELEQKQTHLEASSGGLKQDIVGLRKTFWDDVTVNMDDAHEAAETFSSIKQQAEMLSERERTHRLQYRQLQKIQKLKTSPYFGRVDFTEKGESSSERIYIGLTSLMDENNEQFLIYDWRAPISSLYYQYSPGKARYEVPEETIEGDITLKRQFIIKNGTLKAMFNTDMTIGDEMLQEVLSGHSGQHMKNIVSTIQKEQNEIIRDEKSKYLIVQGAAGSGKTSAALQRAAYLLYRGRGVLDARQIVLFSPNILFNSYVSAVLPELGEENMEQATFQEYIIRRLGRKFDCESPYEQLEYCLTEQNQDALSVRLAAIAYKASSAFQAMIDRYAGSLSGSGLMCKQISFRGDILISKERIEDYFYSLDQQLPIPNRAELTAEWLLAEISALEKKERKKEWVLQESELLDKEDYAEVYQTLKKQAADDEPAFDDHQREQRLLGAIIVGKAFKSIKQAVRRLGFLDIKRMYLGLFSDWGADEKPDHWESIGALTRNAFAERSLPYEDAAPYLYFQDLLEGKRKNTQMKHVFIDEAQDYSPFQLTYIQSIFPAAKMTVLGDVSQAIYAHTITGPSSLAGCFRNGAEKYVSLKRTYRSTRQIVEFTKALLADGDDIEPFNRNGEKPRVLRTDTENARQEQLADTIRELRQKGWETVAVICKTAAEAKKVFQAVSAGSGVRLINKENQPFQKGVCVIPVYLAKGIEFDAVIAADASAAQYKSEHDRKLLYTACTRAMHHLTVLSPGEPSPFIKEVPAGLFV</sequence>
<dbReference type="EMBL" id="CP003332">
    <property type="protein sequence ID" value="AFJ63529.1"/>
    <property type="molecule type" value="Genomic_DNA"/>
</dbReference>
<dbReference type="GO" id="GO:0000725">
    <property type="term" value="P:recombinational repair"/>
    <property type="evidence" value="ECO:0007669"/>
    <property type="project" value="TreeGrafter"/>
</dbReference>
<dbReference type="GO" id="GO:0003677">
    <property type="term" value="F:DNA binding"/>
    <property type="evidence" value="ECO:0007669"/>
    <property type="project" value="InterPro"/>
</dbReference>
<organism evidence="7 8">
    <name type="scientific">Bacillus amyloliquefaciens (strain Y2)</name>
    <name type="common">Bacillus amyloliquefaciens subsp. plantarum (strain B9601-Y2)</name>
    <dbReference type="NCBI Taxonomy" id="1155777"/>
    <lineage>
        <taxon>Bacteria</taxon>
        <taxon>Bacillati</taxon>
        <taxon>Bacillota</taxon>
        <taxon>Bacilli</taxon>
        <taxon>Bacillales</taxon>
        <taxon>Bacillaceae</taxon>
        <taxon>Bacillus</taxon>
        <taxon>Bacillus amyloliquefaciens group</taxon>
    </lineage>
</organism>
<accession>I2CA55</accession>
<evidence type="ECO:0000256" key="1">
    <source>
        <dbReference type="ARBA" id="ARBA00022741"/>
    </source>
</evidence>
<keyword evidence="1 5" id="KW-0547">Nucleotide-binding</keyword>
<keyword evidence="3 5" id="KW-0347">Helicase</keyword>
<dbReference type="PROSITE" id="PS51198">
    <property type="entry name" value="UVRD_HELICASE_ATP_BIND"/>
    <property type="match status" value="1"/>
</dbReference>
<dbReference type="InterPro" id="IPR048228">
    <property type="entry name" value="HelD_bacillota"/>
</dbReference>
<dbReference type="InterPro" id="IPR014016">
    <property type="entry name" value="UvrD-like_ATP-bd"/>
</dbReference>
<reference evidence="7 8" key="1">
    <citation type="journal article" date="2012" name="J. Biotechnol.">
        <title>Genome sequence of the plant growth promoting strain Bacillus amyloliquefaciens subsp. plantarum B9601-Y2 and expression of mersacidin and other secondary metabolites.</title>
        <authorList>
            <person name="He P."/>
            <person name="Hao K."/>
            <person name="Blom J."/>
            <person name="Ruckert C."/>
            <person name="Vater J."/>
            <person name="Mao Z."/>
            <person name="Wu Y."/>
            <person name="Hou M."/>
            <person name="He P."/>
            <person name="He Y."/>
            <person name="Borriss R."/>
        </authorList>
    </citation>
    <scope>NUCLEOTIDE SEQUENCE [LARGE SCALE GENOMIC DNA]</scope>
    <source>
        <strain evidence="7">Y2</strain>
    </source>
</reference>
<evidence type="ECO:0000259" key="6">
    <source>
        <dbReference type="PROSITE" id="PS51198"/>
    </source>
</evidence>
<keyword evidence="2 5" id="KW-0378">Hydrolase</keyword>
<dbReference type="GO" id="GO:0016887">
    <property type="term" value="F:ATP hydrolysis activity"/>
    <property type="evidence" value="ECO:0007669"/>
    <property type="project" value="RHEA"/>
</dbReference>
<dbReference type="PATRIC" id="fig|1126211.3.peg.3489"/>
<dbReference type="PANTHER" id="PTHR11070">
    <property type="entry name" value="UVRD / RECB / PCRA DNA HELICASE FAMILY MEMBER"/>
    <property type="match status" value="1"/>
</dbReference>
<feature type="binding site" evidence="5">
    <location>
        <begin position="248"/>
        <end position="255"/>
    </location>
    <ligand>
        <name>ATP</name>
        <dbReference type="ChEBI" id="CHEBI:30616"/>
    </ligand>
</feature>
<proteinExistence type="predicted"/>
<dbReference type="PANTHER" id="PTHR11070:SF17">
    <property type="entry name" value="DNA HELICASE IV"/>
    <property type="match status" value="1"/>
</dbReference>
<dbReference type="EC" id="3.6.1.-" evidence="7"/>
<dbReference type="AlphaFoldDB" id="I2CA55"/>
<evidence type="ECO:0000256" key="2">
    <source>
        <dbReference type="ARBA" id="ARBA00022801"/>
    </source>
</evidence>
<protein>
    <submittedName>
        <fullName evidence="7">ATP-dependent DNA helicase replicase</fullName>
        <ecNumber evidence="7">3.6.1.-</ecNumber>
    </submittedName>
</protein>
<dbReference type="HOGENOM" id="CLU_010312_4_1_9"/>
<dbReference type="GO" id="GO:0005829">
    <property type="term" value="C:cytosol"/>
    <property type="evidence" value="ECO:0007669"/>
    <property type="project" value="TreeGrafter"/>
</dbReference>
<evidence type="ECO:0000313" key="7">
    <source>
        <dbReference type="EMBL" id="AFJ63529.1"/>
    </source>
</evidence>
<dbReference type="SUPFAM" id="SSF52540">
    <property type="entry name" value="P-loop containing nucleoside triphosphate hydrolases"/>
    <property type="match status" value="1"/>
</dbReference>
<evidence type="ECO:0000256" key="3">
    <source>
        <dbReference type="ARBA" id="ARBA00022806"/>
    </source>
</evidence>
<dbReference type="Pfam" id="PF00580">
    <property type="entry name" value="UvrD-helicase"/>
    <property type="match status" value="1"/>
</dbReference>
<dbReference type="GO" id="GO:0005524">
    <property type="term" value="F:ATP binding"/>
    <property type="evidence" value="ECO:0007669"/>
    <property type="project" value="UniProtKB-UniRule"/>
</dbReference>
<dbReference type="NCBIfam" id="NF041464">
    <property type="entry name" value="HelD_BACSU"/>
    <property type="match status" value="1"/>
</dbReference>
<feature type="domain" description="UvrD-like helicase ATP-binding" evidence="6">
    <location>
        <begin position="227"/>
        <end position="625"/>
    </location>
</feature>
<gene>
    <name evidence="7" type="primary">uvrD</name>
    <name evidence="7" type="ORF">MUS_3660</name>
</gene>
<evidence type="ECO:0000256" key="5">
    <source>
        <dbReference type="PROSITE-ProRule" id="PRU00560"/>
    </source>
</evidence>
<dbReference type="Proteomes" id="UP000002878">
    <property type="component" value="Chromosome"/>
</dbReference>
<dbReference type="KEGG" id="bqy:MUS_3660"/>
<dbReference type="InterPro" id="IPR027785">
    <property type="entry name" value="UvrD-like_helicase_C"/>
</dbReference>
<keyword evidence="4 5" id="KW-0067">ATP-binding</keyword>
<evidence type="ECO:0000256" key="4">
    <source>
        <dbReference type="ARBA" id="ARBA00022840"/>
    </source>
</evidence>
<dbReference type="Gene3D" id="3.40.50.300">
    <property type="entry name" value="P-loop containing nucleotide triphosphate hydrolases"/>
    <property type="match status" value="3"/>
</dbReference>
<name>I2CA55_BACAY</name>
<evidence type="ECO:0000313" key="8">
    <source>
        <dbReference type="Proteomes" id="UP000002878"/>
    </source>
</evidence>
<dbReference type="InterPro" id="IPR000212">
    <property type="entry name" value="DNA_helicase_UvrD/REP"/>
</dbReference>